<evidence type="ECO:0000313" key="1">
    <source>
        <dbReference type="EMBL" id="TFK64222.1"/>
    </source>
</evidence>
<reference evidence="1 2" key="1">
    <citation type="journal article" date="2019" name="Nat. Ecol. Evol.">
        <title>Megaphylogeny resolves global patterns of mushroom evolution.</title>
        <authorList>
            <person name="Varga T."/>
            <person name="Krizsan K."/>
            <person name="Foldi C."/>
            <person name="Dima B."/>
            <person name="Sanchez-Garcia M."/>
            <person name="Sanchez-Ramirez S."/>
            <person name="Szollosi G.J."/>
            <person name="Szarkandi J.G."/>
            <person name="Papp V."/>
            <person name="Albert L."/>
            <person name="Andreopoulos W."/>
            <person name="Angelini C."/>
            <person name="Antonin V."/>
            <person name="Barry K.W."/>
            <person name="Bougher N.L."/>
            <person name="Buchanan P."/>
            <person name="Buyck B."/>
            <person name="Bense V."/>
            <person name="Catcheside P."/>
            <person name="Chovatia M."/>
            <person name="Cooper J."/>
            <person name="Damon W."/>
            <person name="Desjardin D."/>
            <person name="Finy P."/>
            <person name="Geml J."/>
            <person name="Haridas S."/>
            <person name="Hughes K."/>
            <person name="Justo A."/>
            <person name="Karasinski D."/>
            <person name="Kautmanova I."/>
            <person name="Kiss B."/>
            <person name="Kocsube S."/>
            <person name="Kotiranta H."/>
            <person name="LaButti K.M."/>
            <person name="Lechner B.E."/>
            <person name="Liimatainen K."/>
            <person name="Lipzen A."/>
            <person name="Lukacs Z."/>
            <person name="Mihaltcheva S."/>
            <person name="Morgado L.N."/>
            <person name="Niskanen T."/>
            <person name="Noordeloos M.E."/>
            <person name="Ohm R.A."/>
            <person name="Ortiz-Santana B."/>
            <person name="Ovrebo C."/>
            <person name="Racz N."/>
            <person name="Riley R."/>
            <person name="Savchenko A."/>
            <person name="Shiryaev A."/>
            <person name="Soop K."/>
            <person name="Spirin V."/>
            <person name="Szebenyi C."/>
            <person name="Tomsovsky M."/>
            <person name="Tulloss R.E."/>
            <person name="Uehling J."/>
            <person name="Grigoriev I.V."/>
            <person name="Vagvolgyi C."/>
            <person name="Papp T."/>
            <person name="Martin F.M."/>
            <person name="Miettinen O."/>
            <person name="Hibbett D.S."/>
            <person name="Nagy L.G."/>
        </authorList>
    </citation>
    <scope>NUCLEOTIDE SEQUENCE [LARGE SCALE GENOMIC DNA]</scope>
    <source>
        <strain evidence="1 2">NL-1719</strain>
    </source>
</reference>
<sequence>MENTEQQQTEIDALKAIYGDDFLDCPPPKAWKVCELCCWLSEGDGAARLHEFIIKVAHPDPEFASKVYINLHVKFPKTYPALAVPILTIQKPAQGLTNDQVTSLSHAIIAQAQQHRGSESVFLVSTFCQEWIVDNVKPVMETPGSLAVQMNKRADDEAKERQRKAEEEARREAELAERRARELEDQIREDALRQQLLREQQSKSRKRANSEATEVPPTSDALTETFPQEVELDGVRFNTVRIFHPRAETLGTIYLADPVCDGNAPHPLELYVVTFRSQYYSTTQGRKKLKQVEVEIQKLTRIRHPNLVHVYAVKLDVPSSGPPQLMVLYEQPPALSLHHILEDCDYLREDRATEYFMQVLAALNAVHAGELMHRGITPRCIGLVSRDPTEAPQTKTIKMGRVCFYTKLYDLHRSEPFGAGLFPMPECPPVPEGWLSKDAKNESSLVYTRQRDIHAAGITFMQMMLGLNVTERIPDVHDAILSLPSAFLQHFATSMLHPAKKQQISCLTLLTELSSHSLSQTTNANDRTPPIPFQVPRTPMGSMMLSSSPEISYFQKPIRSASRWKEDWEELELLGKGAYGSVVKARNKIDQVVYAVKKISLRATQSQSNTKIFREVNALSRLSHRNIVRYYTTWFEISEPSSTAASDDSDTEGFDETGMTSVPDTSERHLPNNSRISFDLDDLEMDTDRSSSFPSIHFTRSTDDDSGSGSGSSGRTLYIQMEFVERQTLRERVDEGVGEDEAWRLFQQIVEALAHMSTLGILHRDIKPNNIFIGELFVLQFHLGNCKVGDFGLATTSLAAVESDDTSLRAIAPEAEMTLEVGTRLYIAPEVQSRKRVPRNHSKADLYSLGIVFFEMNYHFTTTSERIAVLEELRKPGIFFPANWPETRSKQREIITQLLQHDPDLRPNALDLLQSPLLPQRLEDEYFKNALRMIAKPDSPHHQAVLNALFGQTPKASRGFLYDPDKDSREYAKLHDVVTERLAAIFRLHGAVNMEPPLLMHVTETEDTKNHTAFIDTHGDITTLPNNILMPFAKLAAKEGLKRIKRYHISNVYRPNPLPGAPKAQKAAVFDIITPDLESGPIAAGAEIISVINDCLESFPNLSQTYDIHVSHSALVELVLNKIPAANRTSVVELLNQYRSNHAQRRTHLLKKGISRAMADEFDVLLEIEPDVGTVLSKLEKLSSNLAVVLQPIADEIKTTIQFAQSAGVFRQILFHPLMLGNHHAHFKGGILVEVVKKGKRMEVLAAAGRYDSLITKCSPPKTKVDGVCAIGLQVSVEKITMGLAAYQSLTLTNFLKEERSFGYWSPRRCDVYVVSYHAGGLQERLEVVSYLWKNNISADLMYESGLPDSESENYLQSCAKEGILFTVYPRLRAARRDQAAFKVKSILKGTEYELSRQELVGWLQERIAEQKKTDLATSGVSLLTDHAANVLSMKEHATSSDVQLILPVDIKKQRKHVKHIFGDRAYATAVEMKQAMSQGMPFIAVDVPPNVFEMMTRSSTWITDDEVWKGIVSAFPPGSGPYAQQIREAVAKWKAEKKNWVILNAVREDRVQILSLNEAGR</sequence>
<organism evidence="1 2">
    <name type="scientific">Pluteus cervinus</name>
    <dbReference type="NCBI Taxonomy" id="181527"/>
    <lineage>
        <taxon>Eukaryota</taxon>
        <taxon>Fungi</taxon>
        <taxon>Dikarya</taxon>
        <taxon>Basidiomycota</taxon>
        <taxon>Agaricomycotina</taxon>
        <taxon>Agaricomycetes</taxon>
        <taxon>Agaricomycetidae</taxon>
        <taxon>Agaricales</taxon>
        <taxon>Pluteineae</taxon>
        <taxon>Pluteaceae</taxon>
        <taxon>Pluteus</taxon>
    </lineage>
</organism>
<dbReference type="Proteomes" id="UP000308600">
    <property type="component" value="Unassembled WGS sequence"/>
</dbReference>
<gene>
    <name evidence="1" type="ORF">BDN72DRAFT_925954</name>
</gene>
<dbReference type="EMBL" id="ML208484">
    <property type="protein sequence ID" value="TFK64222.1"/>
    <property type="molecule type" value="Genomic_DNA"/>
</dbReference>
<protein>
    <submittedName>
        <fullName evidence="1">Kinase-like protein</fullName>
    </submittedName>
</protein>
<proteinExistence type="predicted"/>
<accession>A0ACD3AH94</accession>
<keyword evidence="2" id="KW-1185">Reference proteome</keyword>
<name>A0ACD3AH94_9AGAR</name>
<evidence type="ECO:0000313" key="2">
    <source>
        <dbReference type="Proteomes" id="UP000308600"/>
    </source>
</evidence>